<dbReference type="Proteomes" id="UP000006051">
    <property type="component" value="Chromosome"/>
</dbReference>
<keyword evidence="2" id="KW-1185">Reference proteome</keyword>
<dbReference type="AlphaFoldDB" id="I4A1I6"/>
<accession>I4A1I6</accession>
<dbReference type="GeneID" id="71569727"/>
<name>I4A1I6_ORNRL</name>
<sequence length="119" mass="13756">MSADTLSKRLVAKNKSYCSSSLFYIKSSIFNKKQQLSNEVYSVHNLGFGGSGNKIYVYDESGNITKIDILLDYAPKRSGYFSMVMDLPSRYIQTRGDDFVQSHFYKTFEYDDQNRLIQE</sequence>
<evidence type="ECO:0000313" key="2">
    <source>
        <dbReference type="Proteomes" id="UP000006051"/>
    </source>
</evidence>
<dbReference type="GeneID" id="97258281"/>
<dbReference type="KEGG" id="orh:Ornrh_1663"/>
<evidence type="ECO:0000313" key="1">
    <source>
        <dbReference type="EMBL" id="AFL97820.1"/>
    </source>
</evidence>
<dbReference type="HOGENOM" id="CLU_2059016_0_0_10"/>
<dbReference type="PATRIC" id="fig|867902.3.peg.1613"/>
<organism evidence="1 2">
    <name type="scientific">Ornithobacterium rhinotracheale (strain ATCC 51463 / DSM 15997 / CCUG 23171 / CIP 104009 / LMG 9086)</name>
    <dbReference type="NCBI Taxonomy" id="867902"/>
    <lineage>
        <taxon>Bacteria</taxon>
        <taxon>Pseudomonadati</taxon>
        <taxon>Bacteroidota</taxon>
        <taxon>Flavobacteriia</taxon>
        <taxon>Flavobacteriales</taxon>
        <taxon>Weeksellaceae</taxon>
        <taxon>Ornithobacterium</taxon>
    </lineage>
</organism>
<dbReference type="EMBL" id="CP003283">
    <property type="protein sequence ID" value="AFL97820.1"/>
    <property type="molecule type" value="Genomic_DNA"/>
</dbReference>
<gene>
    <name evidence="1" type="ordered locus">Ornrh_1663</name>
</gene>
<dbReference type="RefSeq" id="WP_014791345.1">
    <property type="nucleotide sequence ID" value="NC_018016.1"/>
</dbReference>
<proteinExistence type="predicted"/>
<reference evidence="1 2" key="1">
    <citation type="submission" date="2012-06" db="EMBL/GenBank/DDBJ databases">
        <title>The complete genome of Ornithobacterium rhinotracheale DSM 15997.</title>
        <authorList>
            <consortium name="US DOE Joint Genome Institute (JGI-PGF)"/>
            <person name="Lucas S."/>
            <person name="Copeland A."/>
            <person name="Lapidus A."/>
            <person name="Goodwin L."/>
            <person name="Pitluck S."/>
            <person name="Peters L."/>
            <person name="Mikhailova N."/>
            <person name="Teshima H."/>
            <person name="Kyrpides N."/>
            <person name="Mavromatis K."/>
            <person name="Pagani I."/>
            <person name="Ivanova N."/>
            <person name="Ovchinnikova G."/>
            <person name="Zeytun A."/>
            <person name="Detter J.C."/>
            <person name="Han C."/>
            <person name="Land M."/>
            <person name="Hauser L."/>
            <person name="Markowitz V."/>
            <person name="Cheng J.-F."/>
            <person name="Hugenholtz P."/>
            <person name="Woyke T."/>
            <person name="Wu D."/>
            <person name="Lang E."/>
            <person name="Kopitz M."/>
            <person name="Brambilla E."/>
            <person name="Klenk H.-P."/>
            <person name="Eisen J.A."/>
        </authorList>
    </citation>
    <scope>NUCLEOTIDE SEQUENCE [LARGE SCALE GENOMIC DNA]</scope>
    <source>
        <strain evidence="2">ATCC 51463 / DSM 15997 / CCUG 23171 / LMG 9086</strain>
    </source>
</reference>
<dbReference type="STRING" id="867902.Ornrh_1663"/>
<protein>
    <submittedName>
        <fullName evidence="1">Uncharacterized protein</fullName>
    </submittedName>
</protein>